<organism evidence="3 4">
    <name type="scientific">Pycnococcus provasolii</name>
    <dbReference type="NCBI Taxonomy" id="41880"/>
    <lineage>
        <taxon>Eukaryota</taxon>
        <taxon>Viridiplantae</taxon>
        <taxon>Chlorophyta</taxon>
        <taxon>Pseudoscourfieldiophyceae</taxon>
        <taxon>Pseudoscourfieldiales</taxon>
        <taxon>Pycnococcaceae</taxon>
        <taxon>Pycnococcus</taxon>
    </lineage>
</organism>
<comment type="caution">
    <text evidence="3">The sequence shown here is derived from an EMBL/GenBank/DDBJ whole genome shotgun (WGS) entry which is preliminary data.</text>
</comment>
<feature type="compositionally biased region" description="Polar residues" evidence="1">
    <location>
        <begin position="125"/>
        <end position="135"/>
    </location>
</feature>
<keyword evidence="2" id="KW-0472">Membrane</keyword>
<sequence>MLLPLLGGGGGVGGVGVGGGGGIVHGHGHVHGLAWPVVASILLLMLVPAGSYFILHARLLARYAQVENDALLLAREVGKLKREVASWKSAKDDFKAAADNLRLGMAYLGAAPLPASARHNRKLKQQQTTTGSSWHGSPEDARES</sequence>
<evidence type="ECO:0000313" key="4">
    <source>
        <dbReference type="Proteomes" id="UP000660262"/>
    </source>
</evidence>
<reference evidence="3" key="1">
    <citation type="submission" date="2020-10" db="EMBL/GenBank/DDBJ databases">
        <title>Unveiling of a novel bifunctional photoreceptor, Dualchrome1, isolated from a cosmopolitan green alga.</title>
        <authorList>
            <person name="Suzuki S."/>
            <person name="Kawachi M."/>
        </authorList>
    </citation>
    <scope>NUCLEOTIDE SEQUENCE</scope>
    <source>
        <strain evidence="3">NIES 2893</strain>
    </source>
</reference>
<evidence type="ECO:0000256" key="1">
    <source>
        <dbReference type="SAM" id="MobiDB-lite"/>
    </source>
</evidence>
<keyword evidence="4" id="KW-1185">Reference proteome</keyword>
<feature type="transmembrane region" description="Helical" evidence="2">
    <location>
        <begin position="33"/>
        <end position="55"/>
    </location>
</feature>
<keyword evidence="2" id="KW-0812">Transmembrane</keyword>
<gene>
    <name evidence="3" type="ORF">PPROV_000659800</name>
</gene>
<accession>A0A830HKF0</accession>
<name>A0A830HKF0_9CHLO</name>
<proteinExistence type="predicted"/>
<protein>
    <submittedName>
        <fullName evidence="3">Uncharacterized protein</fullName>
    </submittedName>
</protein>
<feature type="region of interest" description="Disordered" evidence="1">
    <location>
        <begin position="118"/>
        <end position="144"/>
    </location>
</feature>
<keyword evidence="2" id="KW-1133">Transmembrane helix</keyword>
<evidence type="ECO:0000256" key="2">
    <source>
        <dbReference type="SAM" id="Phobius"/>
    </source>
</evidence>
<evidence type="ECO:0000313" key="3">
    <source>
        <dbReference type="EMBL" id="GHP07856.1"/>
    </source>
</evidence>
<dbReference type="Proteomes" id="UP000660262">
    <property type="component" value="Unassembled WGS sequence"/>
</dbReference>
<dbReference type="AlphaFoldDB" id="A0A830HKF0"/>
<dbReference type="EMBL" id="BNJQ01000018">
    <property type="protein sequence ID" value="GHP07856.1"/>
    <property type="molecule type" value="Genomic_DNA"/>
</dbReference>